<dbReference type="EMBL" id="UYRT01080922">
    <property type="protein sequence ID" value="VDN23615.1"/>
    <property type="molecule type" value="Genomic_DNA"/>
</dbReference>
<evidence type="ECO:0000313" key="4">
    <source>
        <dbReference type="WBParaSite" id="GPUH_0001414401-mRNA-1"/>
    </source>
</evidence>
<feature type="domain" description="HP" evidence="1">
    <location>
        <begin position="73"/>
        <end position="136"/>
    </location>
</feature>
<gene>
    <name evidence="2" type="ORF">GPUH_LOCUS14129</name>
</gene>
<dbReference type="SUPFAM" id="SSF47050">
    <property type="entry name" value="VHP, Villin headpiece domain"/>
    <property type="match status" value="1"/>
</dbReference>
<dbReference type="InterPro" id="IPR029006">
    <property type="entry name" value="ADF-H/Gelsolin-like_dom_sf"/>
</dbReference>
<evidence type="ECO:0000313" key="2">
    <source>
        <dbReference type="EMBL" id="VDN23615.1"/>
    </source>
</evidence>
<dbReference type="Gene3D" id="1.10.950.10">
    <property type="entry name" value="Villin headpiece domain"/>
    <property type="match status" value="1"/>
</dbReference>
<dbReference type="PANTHER" id="PTHR11977">
    <property type="entry name" value="VILLIN"/>
    <property type="match status" value="1"/>
</dbReference>
<dbReference type="GO" id="GO:0005737">
    <property type="term" value="C:cytoplasm"/>
    <property type="evidence" value="ECO:0007669"/>
    <property type="project" value="TreeGrafter"/>
</dbReference>
<dbReference type="InterPro" id="IPR036886">
    <property type="entry name" value="Villin_headpiece_dom_sf"/>
</dbReference>
<dbReference type="PANTHER" id="PTHR11977:SF45">
    <property type="entry name" value="SUPERVILLIN"/>
    <property type="match status" value="1"/>
</dbReference>
<dbReference type="GO" id="GO:0008154">
    <property type="term" value="P:actin polymerization or depolymerization"/>
    <property type="evidence" value="ECO:0007669"/>
    <property type="project" value="TreeGrafter"/>
</dbReference>
<dbReference type="GO" id="GO:0051016">
    <property type="term" value="P:barbed-end actin filament capping"/>
    <property type="evidence" value="ECO:0007669"/>
    <property type="project" value="TreeGrafter"/>
</dbReference>
<dbReference type="GO" id="GO:0051015">
    <property type="term" value="F:actin filament binding"/>
    <property type="evidence" value="ECO:0007669"/>
    <property type="project" value="InterPro"/>
</dbReference>
<sequence length="136" mass="16331">MVDQGSRLWLWSDKTVSTFAIRVAKTYWLSRSGPMTAICKTLEPDEFKALFPRWEDFQKPLRCEPVDLDELLRLRTRTWPLEKVIARDLPPGTDLNRLEQYLDDDEFASLFQMERDAFYALPRWKQIELRKKHHLF</sequence>
<dbReference type="GO" id="GO:0015629">
    <property type="term" value="C:actin cytoskeleton"/>
    <property type="evidence" value="ECO:0007669"/>
    <property type="project" value="TreeGrafter"/>
</dbReference>
<dbReference type="Pfam" id="PF02209">
    <property type="entry name" value="VHP"/>
    <property type="match status" value="1"/>
</dbReference>
<name>A0A183DZI8_9BILA</name>
<dbReference type="SMART" id="SM00153">
    <property type="entry name" value="VHP"/>
    <property type="match status" value="1"/>
</dbReference>
<dbReference type="InterPro" id="IPR007122">
    <property type="entry name" value="Villin/Gelsolin"/>
</dbReference>
<dbReference type="GO" id="GO:0051014">
    <property type="term" value="P:actin filament severing"/>
    <property type="evidence" value="ECO:0007669"/>
    <property type="project" value="TreeGrafter"/>
</dbReference>
<dbReference type="WBParaSite" id="GPUH_0001414401-mRNA-1">
    <property type="protein sequence ID" value="GPUH_0001414401-mRNA-1"/>
    <property type="gene ID" value="GPUH_0001414401"/>
</dbReference>
<accession>A0A183DZI8</accession>
<dbReference type="InterPro" id="IPR003128">
    <property type="entry name" value="Villin_headpiece"/>
</dbReference>
<dbReference type="Proteomes" id="UP000271098">
    <property type="component" value="Unassembled WGS sequence"/>
</dbReference>
<organism evidence="4">
    <name type="scientific">Gongylonema pulchrum</name>
    <dbReference type="NCBI Taxonomy" id="637853"/>
    <lineage>
        <taxon>Eukaryota</taxon>
        <taxon>Metazoa</taxon>
        <taxon>Ecdysozoa</taxon>
        <taxon>Nematoda</taxon>
        <taxon>Chromadorea</taxon>
        <taxon>Rhabditida</taxon>
        <taxon>Spirurina</taxon>
        <taxon>Spiruromorpha</taxon>
        <taxon>Spiruroidea</taxon>
        <taxon>Gongylonematidae</taxon>
        <taxon>Gongylonema</taxon>
    </lineage>
</organism>
<evidence type="ECO:0000259" key="1">
    <source>
        <dbReference type="PROSITE" id="PS51089"/>
    </source>
</evidence>
<proteinExistence type="predicted"/>
<dbReference type="OrthoDB" id="28894at2759"/>
<dbReference type="Gene3D" id="3.40.20.10">
    <property type="entry name" value="Severin"/>
    <property type="match status" value="1"/>
</dbReference>
<keyword evidence="3" id="KW-1185">Reference proteome</keyword>
<dbReference type="PROSITE" id="PS51089">
    <property type="entry name" value="HP"/>
    <property type="match status" value="1"/>
</dbReference>
<dbReference type="AlphaFoldDB" id="A0A183DZI8"/>
<reference evidence="2 3" key="2">
    <citation type="submission" date="2018-11" db="EMBL/GenBank/DDBJ databases">
        <authorList>
            <consortium name="Pathogen Informatics"/>
        </authorList>
    </citation>
    <scope>NUCLEOTIDE SEQUENCE [LARGE SCALE GENOMIC DNA]</scope>
</reference>
<dbReference type="GO" id="GO:0005546">
    <property type="term" value="F:phosphatidylinositol-4,5-bisphosphate binding"/>
    <property type="evidence" value="ECO:0007669"/>
    <property type="project" value="TreeGrafter"/>
</dbReference>
<evidence type="ECO:0000313" key="3">
    <source>
        <dbReference type="Proteomes" id="UP000271098"/>
    </source>
</evidence>
<reference evidence="4" key="1">
    <citation type="submission" date="2016-06" db="UniProtKB">
        <authorList>
            <consortium name="WormBaseParasite"/>
        </authorList>
    </citation>
    <scope>IDENTIFICATION</scope>
</reference>
<protein>
    <submittedName>
        <fullName evidence="4">HP domain-containing protein</fullName>
    </submittedName>
</protein>